<reference evidence="2" key="1">
    <citation type="submission" date="2019-01" db="EMBL/GenBank/DDBJ databases">
        <title>Draft genome sequences of three monokaryotic isolates of the white-rot basidiomycete fungus Dichomitus squalens.</title>
        <authorList>
            <consortium name="DOE Joint Genome Institute"/>
            <person name="Lopez S.C."/>
            <person name="Andreopoulos B."/>
            <person name="Pangilinan J."/>
            <person name="Lipzen A."/>
            <person name="Riley R."/>
            <person name="Ahrendt S."/>
            <person name="Ng V."/>
            <person name="Barry K."/>
            <person name="Daum C."/>
            <person name="Grigoriev I.V."/>
            <person name="Hilden K.S."/>
            <person name="Makela M.R."/>
            <person name="de Vries R.P."/>
        </authorList>
    </citation>
    <scope>NUCLEOTIDE SEQUENCE [LARGE SCALE GENOMIC DNA]</scope>
    <source>
        <strain evidence="2">OM18370.1</strain>
    </source>
</reference>
<sequence length="951" mass="102155">MALVAPSSTSLRIPTAMDVDPAVFAQVSEAHLRNGAIPVSHYLNDLDLLASLPSTSSVPPHPPPPAQQLEPTIPKAVAKIHQACQQAFGNTQAVKFDFEEDPISHGKRCTLTLIRPDGATRTYTSPTVMSRKYDAKASVCTLAIQSGALEFIGGEPKGGSPLASAFETPGTALEMDDSVKAIEQCCLEWASGRVKPHWLMISEPKFGKTQGCALRIRLSPRDCRVYSVSTVYNSAAEAKKACAEAALAEGVIDFIKSWTASDTDMDVDEVDSSTALSLEQFFESLPQPFPEPVAGRTAVDINGPAWLNTTIQSARGGKIVPKFVYTVDPRYNFHGCLLRLECPGAVKSYLVDARFAKRNEAKAAVCLLAMSEGVGEYIRGVGQAVKDKLPPAVRRHVSEVLLPLLNAEYRKVRGPGMQPGIEYDQELDACGATMTIELAPNAGPQQVRRYTVPAEYCSRNDARLAVVHHAVQEGVIDFLRWHGNTPPLGYVPYTAQQEQHFASRKRKNWEPGSNSNGNYGNGGEEWSTRNVVGGAPSGTWQNKRPRTGVSFPADPGYGLGGSQPSSTGRQGQGFGRSQAHIPPGGGYPIQQSTGRPLYVNGQVTRSAKKENWKHNYHNASGLGGPGSHFSPRQYKFGPSVSDPSRSTQAIVPPSATYASGTMPSSQLSYSPPYTYPEGGVVSQGAQPGPPGSYGAVLHAQPIPIPYQNPAPPPPLPPYNAMSPNATTYPPPAVPAVPATPAPMHHPQLHYPNAHGYLTAFSPAPVPVYQPYPVVPPPPPVPVSTSMVNAPSVLFGPEQLPPPVPQPPPSPPPPLPPTPTQVKPDRPPQAQPSPPAPKPFYPADPLSAWPTKPKAAGKVVSIQSTPKTNVSALYDYCNEHHLPTPQWCHEMPKDQPGEKKHKVWVVIGKMKFELPVTFSSLGQGQEKVAKKVVDQFKAHGHGDAAKWARSKA</sequence>
<protein>
    <submittedName>
        <fullName evidence="2">Uncharacterized protein</fullName>
    </submittedName>
</protein>
<evidence type="ECO:0000313" key="2">
    <source>
        <dbReference type="EMBL" id="TBU26386.1"/>
    </source>
</evidence>
<name>A0A4Q9MK89_9APHY</name>
<feature type="region of interest" description="Disordered" evidence="1">
    <location>
        <begin position="501"/>
        <end position="588"/>
    </location>
</feature>
<dbReference type="OrthoDB" id="3254160at2759"/>
<dbReference type="AlphaFoldDB" id="A0A4Q9MK89"/>
<evidence type="ECO:0000256" key="1">
    <source>
        <dbReference type="SAM" id="MobiDB-lite"/>
    </source>
</evidence>
<accession>A0A4Q9MK89</accession>
<feature type="compositionally biased region" description="Polar residues" evidence="1">
    <location>
        <begin position="656"/>
        <end position="670"/>
    </location>
</feature>
<proteinExistence type="predicted"/>
<dbReference type="EMBL" id="ML143446">
    <property type="protein sequence ID" value="TBU26386.1"/>
    <property type="molecule type" value="Genomic_DNA"/>
</dbReference>
<feature type="compositionally biased region" description="Pro residues" evidence="1">
    <location>
        <begin position="798"/>
        <end position="818"/>
    </location>
</feature>
<organism evidence="2">
    <name type="scientific">Dichomitus squalens</name>
    <dbReference type="NCBI Taxonomy" id="114155"/>
    <lineage>
        <taxon>Eukaryota</taxon>
        <taxon>Fungi</taxon>
        <taxon>Dikarya</taxon>
        <taxon>Basidiomycota</taxon>
        <taxon>Agaricomycotina</taxon>
        <taxon>Agaricomycetes</taxon>
        <taxon>Polyporales</taxon>
        <taxon>Polyporaceae</taxon>
        <taxon>Dichomitus</taxon>
    </lineage>
</organism>
<gene>
    <name evidence="2" type="ORF">BD311DRAFT_667569</name>
</gene>
<feature type="region of interest" description="Disordered" evidence="1">
    <location>
        <begin position="615"/>
        <end position="670"/>
    </location>
</feature>
<dbReference type="Proteomes" id="UP000292957">
    <property type="component" value="Unassembled WGS sequence"/>
</dbReference>
<feature type="compositionally biased region" description="Pro residues" evidence="1">
    <location>
        <begin position="826"/>
        <end position="841"/>
    </location>
</feature>
<feature type="region of interest" description="Disordered" evidence="1">
    <location>
        <begin position="791"/>
        <end position="847"/>
    </location>
</feature>